<name>A0A0L0GE47_9EUKA</name>
<evidence type="ECO:0000313" key="1">
    <source>
        <dbReference type="EMBL" id="KNC87285.1"/>
    </source>
</evidence>
<dbReference type="Proteomes" id="UP000054560">
    <property type="component" value="Unassembled WGS sequence"/>
</dbReference>
<evidence type="ECO:0000313" key="2">
    <source>
        <dbReference type="Proteomes" id="UP000054560"/>
    </source>
</evidence>
<dbReference type="GeneID" id="25901116"/>
<keyword evidence="2" id="KW-1185">Reference proteome</keyword>
<dbReference type="STRING" id="667725.A0A0L0GE47"/>
<proteinExistence type="predicted"/>
<accession>A0A0L0GE47</accession>
<dbReference type="AlphaFoldDB" id="A0A0L0GE47"/>
<dbReference type="OrthoDB" id="1058301at2759"/>
<sequence length="98" mass="10888">MYLEKSASVALAAVHALNDVPGWLTERLFHTDAVECPWTTTPANDTQCQERLATVVELRSELANCEHPLKKSLHTIGHRGAALVAVEETYRSFQVSKQ</sequence>
<organism evidence="1 2">
    <name type="scientific">Sphaeroforma arctica JP610</name>
    <dbReference type="NCBI Taxonomy" id="667725"/>
    <lineage>
        <taxon>Eukaryota</taxon>
        <taxon>Ichthyosporea</taxon>
        <taxon>Ichthyophonida</taxon>
        <taxon>Sphaeroforma</taxon>
    </lineage>
</organism>
<dbReference type="RefSeq" id="XP_014161186.1">
    <property type="nucleotide sequence ID" value="XM_014305711.1"/>
</dbReference>
<gene>
    <name evidence="1" type="ORF">SARC_00612</name>
</gene>
<reference evidence="1 2" key="1">
    <citation type="submission" date="2011-02" db="EMBL/GenBank/DDBJ databases">
        <title>The Genome Sequence of Sphaeroforma arctica JP610.</title>
        <authorList>
            <consortium name="The Broad Institute Genome Sequencing Platform"/>
            <person name="Russ C."/>
            <person name="Cuomo C."/>
            <person name="Young S.K."/>
            <person name="Zeng Q."/>
            <person name="Gargeya S."/>
            <person name="Alvarado L."/>
            <person name="Berlin A."/>
            <person name="Chapman S.B."/>
            <person name="Chen Z."/>
            <person name="Freedman E."/>
            <person name="Gellesch M."/>
            <person name="Goldberg J."/>
            <person name="Griggs A."/>
            <person name="Gujja S."/>
            <person name="Heilman E."/>
            <person name="Heiman D."/>
            <person name="Howarth C."/>
            <person name="Mehta T."/>
            <person name="Neiman D."/>
            <person name="Pearson M."/>
            <person name="Roberts A."/>
            <person name="Saif S."/>
            <person name="Shea T."/>
            <person name="Shenoy N."/>
            <person name="Sisk P."/>
            <person name="Stolte C."/>
            <person name="Sykes S."/>
            <person name="White J."/>
            <person name="Yandava C."/>
            <person name="Burger G."/>
            <person name="Gray M.W."/>
            <person name="Holland P.W.H."/>
            <person name="King N."/>
            <person name="Lang F.B.F."/>
            <person name="Roger A.J."/>
            <person name="Ruiz-Trillo I."/>
            <person name="Haas B."/>
            <person name="Nusbaum C."/>
            <person name="Birren B."/>
        </authorList>
    </citation>
    <scope>NUCLEOTIDE SEQUENCE [LARGE SCALE GENOMIC DNA]</scope>
    <source>
        <strain evidence="1 2">JP610</strain>
    </source>
</reference>
<protein>
    <submittedName>
        <fullName evidence="1">Uncharacterized protein</fullName>
    </submittedName>
</protein>
<dbReference type="EMBL" id="KQ241616">
    <property type="protein sequence ID" value="KNC87285.1"/>
    <property type="molecule type" value="Genomic_DNA"/>
</dbReference>